<dbReference type="NCBIfam" id="NF001968">
    <property type="entry name" value="PRK00750.1-2"/>
    <property type="match status" value="1"/>
</dbReference>
<dbReference type="InterPro" id="IPR001412">
    <property type="entry name" value="aa-tRNA-synth_I_CS"/>
</dbReference>
<dbReference type="NCBIfam" id="TIGR00467">
    <property type="entry name" value="lysS_arch"/>
    <property type="match status" value="1"/>
</dbReference>
<evidence type="ECO:0000313" key="12">
    <source>
        <dbReference type="Proteomes" id="UP000001302"/>
    </source>
</evidence>
<keyword evidence="7 10" id="KW-0648">Protein biosynthesis</keyword>
<gene>
    <name evidence="10" type="primary">lysS</name>
    <name evidence="11" type="ordered locus">PB2503_07232</name>
</gene>
<keyword evidence="4 10" id="KW-0436">Ligase</keyword>
<dbReference type="InterPro" id="IPR020751">
    <property type="entry name" value="aa-tRNA-synth_I_codon-bd_sub2"/>
</dbReference>
<comment type="caution">
    <text evidence="10">Lacks conserved residue(s) required for the propagation of feature annotation.</text>
</comment>
<dbReference type="Pfam" id="PF01921">
    <property type="entry name" value="tRNA-synt_1f"/>
    <property type="match status" value="1"/>
</dbReference>
<reference evidence="11 12" key="2">
    <citation type="journal article" date="2011" name="J. Bacteriol.">
        <title>Complete genome sequence of strain HTCC2503T of Parvularcula bermudensis, the type species of the order "Parvularculales" in the class Alphaproteobacteria.</title>
        <authorList>
            <person name="Oh H.M."/>
            <person name="Kang I."/>
            <person name="Vergin K.L."/>
            <person name="Kang D."/>
            <person name="Rhee K.H."/>
            <person name="Giovannoni S.J."/>
            <person name="Cho J.C."/>
        </authorList>
    </citation>
    <scope>NUCLEOTIDE SEQUENCE [LARGE SCALE GENOMIC DNA]</scope>
    <source>
        <strain evidence="12">ATCC BAA-594 / HTCC2503 / KCTC 12087</strain>
    </source>
</reference>
<dbReference type="PANTHER" id="PTHR37940">
    <property type="entry name" value="LYSINE--TRNA LIGASE"/>
    <property type="match status" value="1"/>
</dbReference>
<evidence type="ECO:0000256" key="5">
    <source>
        <dbReference type="ARBA" id="ARBA00022741"/>
    </source>
</evidence>
<dbReference type="EC" id="6.1.1.6" evidence="10"/>
<dbReference type="PROSITE" id="PS00178">
    <property type="entry name" value="AA_TRNA_LIGASE_I"/>
    <property type="match status" value="1"/>
</dbReference>
<keyword evidence="12" id="KW-1185">Reference proteome</keyword>
<dbReference type="GO" id="GO:0000049">
    <property type="term" value="F:tRNA binding"/>
    <property type="evidence" value="ECO:0007669"/>
    <property type="project" value="InterPro"/>
</dbReference>
<evidence type="ECO:0000256" key="4">
    <source>
        <dbReference type="ARBA" id="ARBA00022598"/>
    </source>
</evidence>
<dbReference type="SUPFAM" id="SSF52374">
    <property type="entry name" value="Nucleotidylyl transferase"/>
    <property type="match status" value="1"/>
</dbReference>
<reference evidence="12" key="1">
    <citation type="submission" date="2010-08" db="EMBL/GenBank/DDBJ databases">
        <title>Genome sequence of Parvularcula bermudensis HTCC2503.</title>
        <authorList>
            <person name="Kang D.-M."/>
            <person name="Oh H.-M."/>
            <person name="Cho J.-C."/>
        </authorList>
    </citation>
    <scope>NUCLEOTIDE SEQUENCE [LARGE SCALE GENOMIC DNA]</scope>
    <source>
        <strain evidence="12">ATCC BAA-594 / HTCC2503 / KCTC 12087</strain>
    </source>
</reference>
<dbReference type="GO" id="GO:0006430">
    <property type="term" value="P:lysyl-tRNA aminoacylation"/>
    <property type="evidence" value="ECO:0007669"/>
    <property type="project" value="UniProtKB-UniRule"/>
</dbReference>
<proteinExistence type="inferred from homology"/>
<keyword evidence="5 10" id="KW-0547">Nucleotide-binding</keyword>
<keyword evidence="8 10" id="KW-0030">Aminoacyl-tRNA synthetase</keyword>
<evidence type="ECO:0000256" key="2">
    <source>
        <dbReference type="ARBA" id="ARBA00005594"/>
    </source>
</evidence>
<dbReference type="EMBL" id="CP002156">
    <property type="protein sequence ID" value="ADM09512.1"/>
    <property type="molecule type" value="Genomic_DNA"/>
</dbReference>
<dbReference type="HAMAP" id="MF_00177">
    <property type="entry name" value="Lys_tRNA_synth_class1"/>
    <property type="match status" value="1"/>
</dbReference>
<dbReference type="InterPro" id="IPR008925">
    <property type="entry name" value="aa_tRNA-synth_I_cd-bd_sf"/>
</dbReference>
<dbReference type="Gene3D" id="3.40.50.620">
    <property type="entry name" value="HUPs"/>
    <property type="match status" value="2"/>
</dbReference>
<accession>E0TEU0</accession>
<dbReference type="RefSeq" id="WP_013300486.1">
    <property type="nucleotide sequence ID" value="NC_014414.1"/>
</dbReference>
<sequence length="526" mass="58604">MPPVTLSPAALDAAKSWPFQEARALMKRLEKTGKSTPVVFETGYGPSGLPHIGTFGEVARTSMVRHAFSLLSGRETKLLCVSDDMDGMRKVPPSVPQPEMLAPYLQQPLSSVPDPFGTHDSFSAHNNARLRRFLDRFGFDYQFVSATEAYREGALDKALLRMLEVYDEVMDIILPTLGEERRQTYSPILPISPTTNRVLYVPLLDRDPATGEIVFEDENDDRVTTKVTGGATKLQWKADWAGRWYAFGVDYEMAGEDLTESTRLSGKIVRALGAEPPAGFNYQLFLDEEGRKISKTKGNGLTIEEWLRYASPESLSLFNFQNPKKAKKLYFDIIPKTVDEYWTHVEKFADQPEEKQVDNPAFHIHTGSVPTTTPPVPFSLLLTLVDASGTSDPEVLRGFVAKYRPTATEAEIAALEALIPYAVHYFEDFVKPKKSFRSPTVEEREALLDLAERLASLEDGQEEDVYQTAVFDAGKAAGFENMRAWFTGLYEVVLGQSEGPRMGPFIAVLGPDRVAGLIRKALDKDG</sequence>
<dbReference type="AlphaFoldDB" id="E0TEU0"/>
<evidence type="ECO:0000256" key="3">
    <source>
        <dbReference type="ARBA" id="ARBA00022490"/>
    </source>
</evidence>
<keyword evidence="3 10" id="KW-0963">Cytoplasm</keyword>
<dbReference type="PANTHER" id="PTHR37940:SF1">
    <property type="entry name" value="LYSINE--TRNA LIGASE"/>
    <property type="match status" value="1"/>
</dbReference>
<name>E0TEU0_PARBH</name>
<dbReference type="GO" id="GO:0005737">
    <property type="term" value="C:cytoplasm"/>
    <property type="evidence" value="ECO:0007669"/>
    <property type="project" value="UniProtKB-SubCell"/>
</dbReference>
<protein>
    <recommendedName>
        <fullName evidence="10">Lysine--tRNA ligase</fullName>
        <ecNumber evidence="10">6.1.1.6</ecNumber>
    </recommendedName>
    <alternativeName>
        <fullName evidence="10">Lysyl-tRNA synthetase</fullName>
        <shortName evidence="10">LysRS</shortName>
    </alternativeName>
</protein>
<evidence type="ECO:0000256" key="7">
    <source>
        <dbReference type="ARBA" id="ARBA00022917"/>
    </source>
</evidence>
<feature type="short sequence motif" description="'HIGH' region" evidence="10">
    <location>
        <begin position="46"/>
        <end position="54"/>
    </location>
</feature>
<dbReference type="STRING" id="314260.PB2503_07232"/>
<evidence type="ECO:0000256" key="9">
    <source>
        <dbReference type="ARBA" id="ARBA00048573"/>
    </source>
</evidence>
<dbReference type="Gene3D" id="1.10.10.350">
    <property type="match status" value="1"/>
</dbReference>
<feature type="binding site" evidence="10">
    <location>
        <position position="295"/>
    </location>
    <ligand>
        <name>ATP</name>
        <dbReference type="ChEBI" id="CHEBI:30616"/>
    </ligand>
</feature>
<dbReference type="InterPro" id="IPR014729">
    <property type="entry name" value="Rossmann-like_a/b/a_fold"/>
</dbReference>
<dbReference type="GO" id="GO:0005524">
    <property type="term" value="F:ATP binding"/>
    <property type="evidence" value="ECO:0007669"/>
    <property type="project" value="UniProtKB-UniRule"/>
</dbReference>
<dbReference type="HOGENOM" id="CLU_025562_2_0_5"/>
<evidence type="ECO:0000256" key="8">
    <source>
        <dbReference type="ARBA" id="ARBA00023146"/>
    </source>
</evidence>
<comment type="catalytic activity">
    <reaction evidence="9 10">
        <text>tRNA(Lys) + L-lysine + ATP = L-lysyl-tRNA(Lys) + AMP + diphosphate</text>
        <dbReference type="Rhea" id="RHEA:20792"/>
        <dbReference type="Rhea" id="RHEA-COMP:9696"/>
        <dbReference type="Rhea" id="RHEA-COMP:9697"/>
        <dbReference type="ChEBI" id="CHEBI:30616"/>
        <dbReference type="ChEBI" id="CHEBI:32551"/>
        <dbReference type="ChEBI" id="CHEBI:33019"/>
        <dbReference type="ChEBI" id="CHEBI:78442"/>
        <dbReference type="ChEBI" id="CHEBI:78529"/>
        <dbReference type="ChEBI" id="CHEBI:456215"/>
        <dbReference type="EC" id="6.1.1.6"/>
    </reaction>
</comment>
<dbReference type="InterPro" id="IPR002904">
    <property type="entry name" value="Lys-tRNA-ligase"/>
</dbReference>
<evidence type="ECO:0000256" key="6">
    <source>
        <dbReference type="ARBA" id="ARBA00022840"/>
    </source>
</evidence>
<dbReference type="SUPFAM" id="SSF48163">
    <property type="entry name" value="An anticodon-binding domain of class I aminoacyl-tRNA synthetases"/>
    <property type="match status" value="1"/>
</dbReference>
<comment type="subcellular location">
    <subcellularLocation>
        <location evidence="1 10">Cytoplasm</location>
    </subcellularLocation>
</comment>
<dbReference type="eggNOG" id="COG1384">
    <property type="taxonomic scope" value="Bacteria"/>
</dbReference>
<dbReference type="Proteomes" id="UP000001302">
    <property type="component" value="Chromosome"/>
</dbReference>
<keyword evidence="6 10" id="KW-0067">ATP-binding</keyword>
<evidence type="ECO:0000256" key="1">
    <source>
        <dbReference type="ARBA" id="ARBA00004496"/>
    </source>
</evidence>
<organism evidence="11 12">
    <name type="scientific">Parvularcula bermudensis (strain ATCC BAA-594 / HTCC2503 / KCTC 12087)</name>
    <dbReference type="NCBI Taxonomy" id="314260"/>
    <lineage>
        <taxon>Bacteria</taxon>
        <taxon>Pseudomonadati</taxon>
        <taxon>Pseudomonadota</taxon>
        <taxon>Alphaproteobacteria</taxon>
        <taxon>Parvularculales</taxon>
        <taxon>Parvularculaceae</taxon>
        <taxon>Parvularcula</taxon>
    </lineage>
</organism>
<evidence type="ECO:0000313" key="11">
    <source>
        <dbReference type="EMBL" id="ADM09512.1"/>
    </source>
</evidence>
<comment type="similarity">
    <text evidence="2 10">Belongs to the class-I aminoacyl-tRNA synthetase family.</text>
</comment>
<dbReference type="KEGG" id="pbr:PB2503_07232"/>
<dbReference type="GO" id="GO:0004824">
    <property type="term" value="F:lysine-tRNA ligase activity"/>
    <property type="evidence" value="ECO:0007669"/>
    <property type="project" value="UniProtKB-UniRule"/>
</dbReference>
<evidence type="ECO:0000256" key="10">
    <source>
        <dbReference type="HAMAP-Rule" id="MF_00177"/>
    </source>
</evidence>